<dbReference type="AlphaFoldDB" id="A0A3P7SI82"/>
<keyword evidence="1" id="KW-0472">Membrane</keyword>
<keyword evidence="3" id="KW-1185">Reference proteome</keyword>
<evidence type="ECO:0000313" key="2">
    <source>
        <dbReference type="EMBL" id="VDO07596.1"/>
    </source>
</evidence>
<evidence type="ECO:0000256" key="1">
    <source>
        <dbReference type="SAM" id="Phobius"/>
    </source>
</evidence>
<dbReference type="EMBL" id="UZAG01000213">
    <property type="protein sequence ID" value="VDO07596.1"/>
    <property type="molecule type" value="Genomic_DNA"/>
</dbReference>
<keyword evidence="1" id="KW-0812">Transmembrane</keyword>
<organism evidence="2 3">
    <name type="scientific">Brugia timori</name>
    <dbReference type="NCBI Taxonomy" id="42155"/>
    <lineage>
        <taxon>Eukaryota</taxon>
        <taxon>Metazoa</taxon>
        <taxon>Ecdysozoa</taxon>
        <taxon>Nematoda</taxon>
        <taxon>Chromadorea</taxon>
        <taxon>Rhabditida</taxon>
        <taxon>Spirurina</taxon>
        <taxon>Spiruromorpha</taxon>
        <taxon>Filarioidea</taxon>
        <taxon>Onchocercidae</taxon>
        <taxon>Brugia</taxon>
    </lineage>
</organism>
<feature type="transmembrane region" description="Helical" evidence="1">
    <location>
        <begin position="6"/>
        <end position="24"/>
    </location>
</feature>
<accession>A0A3P7SI82</accession>
<gene>
    <name evidence="2" type="ORF">BTMF_LOCUS414</name>
</gene>
<reference evidence="2 3" key="1">
    <citation type="submission" date="2018-11" db="EMBL/GenBank/DDBJ databases">
        <authorList>
            <consortium name="Pathogen Informatics"/>
        </authorList>
    </citation>
    <scope>NUCLEOTIDE SEQUENCE [LARGE SCALE GENOMIC DNA]</scope>
</reference>
<evidence type="ECO:0000313" key="3">
    <source>
        <dbReference type="Proteomes" id="UP000280834"/>
    </source>
</evidence>
<dbReference type="Proteomes" id="UP000280834">
    <property type="component" value="Unassembled WGS sequence"/>
</dbReference>
<proteinExistence type="predicted"/>
<name>A0A3P7SI82_9BILA</name>
<protein>
    <submittedName>
        <fullName evidence="2">Uncharacterized protein</fullName>
    </submittedName>
</protein>
<sequence length="41" mass="4867">MIVYLLLIDSLFSCYCALSLYLHAMQYRHSRILHSIYKLSS</sequence>
<keyword evidence="1" id="KW-1133">Transmembrane helix</keyword>